<dbReference type="Gene3D" id="3.40.630.30">
    <property type="match status" value="1"/>
</dbReference>
<organism evidence="1 2">
    <name type="scientific">Halonotius roseus</name>
    <dbReference type="NCBI Taxonomy" id="2511997"/>
    <lineage>
        <taxon>Archaea</taxon>
        <taxon>Methanobacteriati</taxon>
        <taxon>Methanobacteriota</taxon>
        <taxon>Stenosarchaea group</taxon>
        <taxon>Halobacteria</taxon>
        <taxon>Halobacteriales</taxon>
        <taxon>Haloferacaceae</taxon>
        <taxon>Halonotius</taxon>
    </lineage>
</organism>
<sequence length="220" mass="23311">MEFALLGWAEADPTLRLDYRRFSYAGKFVTGGTGVAVIRGDAAGSATAAGDSSTDAESDDTDSLASLPDGVAESDFADDILAAIAFSPDRTEPSTLKIRYLTVRDDLRGDGQQLGPKLVAFLTSRAAAAGYDRIAIAVNNAFSYHALYKAGFTYTDRETGLAELVLDRPISTPAVASQSGYQRGLDVFRGRTGLSTAETEFLAEHIDVTPPALLSTADDQ</sequence>
<dbReference type="Proteomes" id="UP000315385">
    <property type="component" value="Unassembled WGS sequence"/>
</dbReference>
<gene>
    <name evidence="1" type="ORF">EWF95_07300</name>
</gene>
<evidence type="ECO:0000313" key="1">
    <source>
        <dbReference type="EMBL" id="TQQ80295.1"/>
    </source>
</evidence>
<evidence type="ECO:0000313" key="2">
    <source>
        <dbReference type="Proteomes" id="UP000315385"/>
    </source>
</evidence>
<keyword evidence="1" id="KW-0808">Transferase</keyword>
<protein>
    <submittedName>
        <fullName evidence="1">GNAT family N-acetyltransferase</fullName>
    </submittedName>
</protein>
<proteinExistence type="predicted"/>
<dbReference type="AlphaFoldDB" id="A0A544QN66"/>
<dbReference type="GO" id="GO:0016740">
    <property type="term" value="F:transferase activity"/>
    <property type="evidence" value="ECO:0007669"/>
    <property type="project" value="UniProtKB-KW"/>
</dbReference>
<comment type="caution">
    <text evidence="1">The sequence shown here is derived from an EMBL/GenBank/DDBJ whole genome shotgun (WGS) entry which is preliminary data.</text>
</comment>
<dbReference type="InterPro" id="IPR016181">
    <property type="entry name" value="Acyl_CoA_acyltransferase"/>
</dbReference>
<reference evidence="1 2" key="1">
    <citation type="submission" date="2019-02" db="EMBL/GenBank/DDBJ databases">
        <title>Halonotius sp. a new haloqrchaeon isolated from saline water.</title>
        <authorList>
            <person name="Duran-Viseras A."/>
            <person name="Sanchez-Porro C."/>
            <person name="Ventosa A."/>
        </authorList>
    </citation>
    <scope>NUCLEOTIDE SEQUENCE [LARGE SCALE GENOMIC DNA]</scope>
    <source>
        <strain evidence="1 2">F9-27</strain>
    </source>
</reference>
<dbReference type="RefSeq" id="WP_142443417.1">
    <property type="nucleotide sequence ID" value="NZ_SESI01000002.1"/>
</dbReference>
<dbReference type="OrthoDB" id="213793at2157"/>
<accession>A0A544QN66</accession>
<dbReference type="SUPFAM" id="SSF55729">
    <property type="entry name" value="Acyl-CoA N-acyltransferases (Nat)"/>
    <property type="match status" value="1"/>
</dbReference>
<name>A0A544QN66_9EURY</name>
<keyword evidence="2" id="KW-1185">Reference proteome</keyword>
<dbReference type="EMBL" id="SESI01000002">
    <property type="protein sequence ID" value="TQQ80295.1"/>
    <property type="molecule type" value="Genomic_DNA"/>
</dbReference>